<accession>A0AAD1YAL4</accession>
<gene>
    <name evidence="1" type="ORF">ECRASSUSDP1_LOCUS29324</name>
</gene>
<dbReference type="AlphaFoldDB" id="A0AAD1YAL4"/>
<sequence>MNPKRHTVTNTLKGSKKSTIINKLGANIATVKADPLTKYGVDSPTTISQINNMNYIGKTNEDLKNPSVSQNCIFQFPSSRTSIELSSTFGLGGKEELQIIGKSKNYRDKTLPSPKPSTAMMTKRTKSIPQFHAFRKTQSRKMKRTTQMTYKDINELSKKVLIEDLQRKWIKRERASLTGRASQDRQLLITKGTGYADPTSLMTKKDFFKRLGMPYNYGEGKKLNLNIKSIFNKMRRSNFMKRENGSYEKRTQSSCAVKSNHLGSDHKTIFSKRKGLVTSRYNPDYSPQKISQINYGESFSKILKETIIKDIKSDVFREMAHAEGGVPRAIRNSSIPLDFGEMNKVTPLTKKINTQIDLHIKKHSLVLEKCILDRAKGKKIVASNSSN</sequence>
<dbReference type="Proteomes" id="UP001295684">
    <property type="component" value="Unassembled WGS sequence"/>
</dbReference>
<dbReference type="EMBL" id="CAMPGE010030179">
    <property type="protein sequence ID" value="CAI2387690.1"/>
    <property type="molecule type" value="Genomic_DNA"/>
</dbReference>
<comment type="caution">
    <text evidence="1">The sequence shown here is derived from an EMBL/GenBank/DDBJ whole genome shotgun (WGS) entry which is preliminary data.</text>
</comment>
<reference evidence="1" key="1">
    <citation type="submission" date="2023-07" db="EMBL/GenBank/DDBJ databases">
        <authorList>
            <consortium name="AG Swart"/>
            <person name="Singh M."/>
            <person name="Singh A."/>
            <person name="Seah K."/>
            <person name="Emmerich C."/>
        </authorList>
    </citation>
    <scope>NUCLEOTIDE SEQUENCE</scope>
    <source>
        <strain evidence="1">DP1</strain>
    </source>
</reference>
<organism evidence="1 2">
    <name type="scientific">Euplotes crassus</name>
    <dbReference type="NCBI Taxonomy" id="5936"/>
    <lineage>
        <taxon>Eukaryota</taxon>
        <taxon>Sar</taxon>
        <taxon>Alveolata</taxon>
        <taxon>Ciliophora</taxon>
        <taxon>Intramacronucleata</taxon>
        <taxon>Spirotrichea</taxon>
        <taxon>Hypotrichia</taxon>
        <taxon>Euplotida</taxon>
        <taxon>Euplotidae</taxon>
        <taxon>Moneuplotes</taxon>
    </lineage>
</organism>
<evidence type="ECO:0000313" key="2">
    <source>
        <dbReference type="Proteomes" id="UP001295684"/>
    </source>
</evidence>
<proteinExistence type="predicted"/>
<name>A0AAD1YAL4_EUPCR</name>
<evidence type="ECO:0000313" key="1">
    <source>
        <dbReference type="EMBL" id="CAI2387690.1"/>
    </source>
</evidence>
<protein>
    <submittedName>
        <fullName evidence="1">Uncharacterized protein</fullName>
    </submittedName>
</protein>
<keyword evidence="2" id="KW-1185">Reference proteome</keyword>